<name>A0AAD1ELE7_9MICO</name>
<dbReference type="InterPro" id="IPR036869">
    <property type="entry name" value="J_dom_sf"/>
</dbReference>
<keyword evidence="2" id="KW-0472">Membrane</keyword>
<dbReference type="EMBL" id="CP028130">
    <property type="protein sequence ID" value="AZZ54961.1"/>
    <property type="molecule type" value="Genomic_DNA"/>
</dbReference>
<dbReference type="PANTHER" id="PTHR24074">
    <property type="entry name" value="CO-CHAPERONE PROTEIN DJLA"/>
    <property type="match status" value="1"/>
</dbReference>
<dbReference type="KEGG" id="ria:C7V51_02980"/>
<accession>A0AAD1ELE7</accession>
<reference evidence="4 5" key="1">
    <citation type="submission" date="2018-03" db="EMBL/GenBank/DDBJ databases">
        <title>Bacteriophage NCPPB3778 and a type I-E CRISPR drive the evolution of the US Biological Select Agent, Rathayibacter toxicus.</title>
        <authorList>
            <person name="Davis E.W.II."/>
            <person name="Tabima J.F."/>
            <person name="Weisberg A.J."/>
            <person name="Dantas Lopes L."/>
            <person name="Wiseman M.S."/>
            <person name="Wiseman M.S."/>
            <person name="Pupko T."/>
            <person name="Belcher M.S."/>
            <person name="Sechler A.J."/>
            <person name="Tancos M.A."/>
            <person name="Schroeder B.K."/>
            <person name="Murray T.D."/>
            <person name="Luster D.G."/>
            <person name="Schneider W.L."/>
            <person name="Rogers E."/>
            <person name="Andreote F.D."/>
            <person name="Grunwald N.J."/>
            <person name="Putnam M.L."/>
            <person name="Chang J.H."/>
        </authorList>
    </citation>
    <scope>NUCLEOTIDE SEQUENCE [LARGE SCALE GENOMIC DNA]</scope>
    <source>
        <strain evidence="4 5">NCCPB 2253</strain>
    </source>
</reference>
<evidence type="ECO:0000313" key="5">
    <source>
        <dbReference type="Proteomes" id="UP000283946"/>
    </source>
</evidence>
<keyword evidence="2" id="KW-0812">Transmembrane</keyword>
<dbReference type="SMART" id="SM00271">
    <property type="entry name" value="DnaJ"/>
    <property type="match status" value="1"/>
</dbReference>
<feature type="transmembrane region" description="Helical" evidence="2">
    <location>
        <begin position="152"/>
        <end position="169"/>
    </location>
</feature>
<evidence type="ECO:0000256" key="2">
    <source>
        <dbReference type="SAM" id="Phobius"/>
    </source>
</evidence>
<dbReference type="InterPro" id="IPR050817">
    <property type="entry name" value="DjlA_DnaK_co-chaperone"/>
</dbReference>
<proteinExistence type="predicted"/>
<feature type="compositionally biased region" description="Low complexity" evidence="1">
    <location>
        <begin position="64"/>
        <end position="79"/>
    </location>
</feature>
<dbReference type="SUPFAM" id="SSF46565">
    <property type="entry name" value="Chaperone J-domain"/>
    <property type="match status" value="1"/>
</dbReference>
<feature type="transmembrane region" description="Helical" evidence="2">
    <location>
        <begin position="204"/>
        <end position="224"/>
    </location>
</feature>
<feature type="transmembrane region" description="Helical" evidence="2">
    <location>
        <begin position="121"/>
        <end position="140"/>
    </location>
</feature>
<dbReference type="InterPro" id="IPR001623">
    <property type="entry name" value="DnaJ_domain"/>
</dbReference>
<dbReference type="PRINTS" id="PR00625">
    <property type="entry name" value="JDOMAIN"/>
</dbReference>
<keyword evidence="2" id="KW-1133">Transmembrane helix</keyword>
<organism evidence="4 5">
    <name type="scientific">Rathayibacter iranicus</name>
    <dbReference type="NCBI Taxonomy" id="59737"/>
    <lineage>
        <taxon>Bacteria</taxon>
        <taxon>Bacillati</taxon>
        <taxon>Actinomycetota</taxon>
        <taxon>Actinomycetes</taxon>
        <taxon>Micrococcales</taxon>
        <taxon>Microbacteriaceae</taxon>
        <taxon>Rathayibacter</taxon>
    </lineage>
</organism>
<dbReference type="CDD" id="cd06257">
    <property type="entry name" value="DnaJ"/>
    <property type="match status" value="1"/>
</dbReference>
<dbReference type="Pfam" id="PF00226">
    <property type="entry name" value="DnaJ"/>
    <property type="match status" value="1"/>
</dbReference>
<evidence type="ECO:0000259" key="3">
    <source>
        <dbReference type="PROSITE" id="PS50076"/>
    </source>
</evidence>
<gene>
    <name evidence="4" type="ORF">C7V51_02980</name>
</gene>
<dbReference type="AlphaFoldDB" id="A0AAD1ELE7"/>
<dbReference type="Gene3D" id="1.10.287.110">
    <property type="entry name" value="DnaJ domain"/>
    <property type="match status" value="1"/>
</dbReference>
<dbReference type="RefSeq" id="WP_104354148.1">
    <property type="nucleotide sequence ID" value="NZ_CP028130.1"/>
</dbReference>
<sequence length="332" mass="34832">MTTHYNTLGVTEDASEADITYAYRTLMRKTHPDLHRDGAAVAGAVNEAFDVLRDPVRRRDYDRTLAPATSTSAAEPPSGRARRPAAPPQRTTSAPTSPAPPRAAEWSEPADRPLPHARAHVISASVSAASVVVGGTVMAVTALRSTSTPESGWAPAAAAFLAGALAHLIGSRRWWLLALPTGGPALWAATLVLGWPIADRFPGWFLVADAVASVGVVILARSVIAWRRHRKALRGARAWAGAAINAAQIPGAAMYFVAAVDPGGAGGRFTVLAEPLEPGEDEQVNLSLWSAPRPGTWVTVNRAGQVLDTVEDAAAAAWLRFRAADEATAASS</sequence>
<feature type="domain" description="J" evidence="3">
    <location>
        <begin position="3"/>
        <end position="65"/>
    </location>
</feature>
<protein>
    <recommendedName>
        <fullName evidence="3">J domain-containing protein</fullName>
    </recommendedName>
</protein>
<dbReference type="PROSITE" id="PS50076">
    <property type="entry name" value="DNAJ_2"/>
    <property type="match status" value="1"/>
</dbReference>
<evidence type="ECO:0000313" key="4">
    <source>
        <dbReference type="EMBL" id="AZZ54961.1"/>
    </source>
</evidence>
<feature type="region of interest" description="Disordered" evidence="1">
    <location>
        <begin position="60"/>
        <end position="110"/>
    </location>
</feature>
<feature type="transmembrane region" description="Helical" evidence="2">
    <location>
        <begin position="176"/>
        <end position="198"/>
    </location>
</feature>
<evidence type="ECO:0000256" key="1">
    <source>
        <dbReference type="SAM" id="MobiDB-lite"/>
    </source>
</evidence>
<dbReference type="Proteomes" id="UP000283946">
    <property type="component" value="Chromosome"/>
</dbReference>